<dbReference type="InterPro" id="IPR002771">
    <property type="entry name" value="Multi_antbiot-R_MarC"/>
</dbReference>
<name>A0A1I2DXS7_9BACT</name>
<dbReference type="NCBIfam" id="TIGR00427">
    <property type="entry name" value="NAAT family transporter"/>
    <property type="match status" value="1"/>
</dbReference>
<evidence type="ECO:0000256" key="2">
    <source>
        <dbReference type="ARBA" id="ARBA00009784"/>
    </source>
</evidence>
<keyword evidence="3" id="KW-1003">Cell membrane</keyword>
<proteinExistence type="inferred from homology"/>
<dbReference type="EMBL" id="FONY01000008">
    <property type="protein sequence ID" value="SFE85198.1"/>
    <property type="molecule type" value="Genomic_DNA"/>
</dbReference>
<dbReference type="GO" id="GO:0005886">
    <property type="term" value="C:plasma membrane"/>
    <property type="evidence" value="ECO:0007669"/>
    <property type="project" value="UniProtKB-SubCell"/>
</dbReference>
<dbReference type="RefSeq" id="WP_091541853.1">
    <property type="nucleotide sequence ID" value="NZ_FONY01000008.1"/>
</dbReference>
<feature type="transmembrane region" description="Helical" evidence="7">
    <location>
        <begin position="6"/>
        <end position="30"/>
    </location>
</feature>
<dbReference type="PANTHER" id="PTHR33508">
    <property type="entry name" value="UPF0056 MEMBRANE PROTEIN YHCE"/>
    <property type="match status" value="1"/>
</dbReference>
<feature type="transmembrane region" description="Helical" evidence="7">
    <location>
        <begin position="71"/>
        <end position="93"/>
    </location>
</feature>
<dbReference type="OrthoDB" id="978595at2"/>
<evidence type="ECO:0000256" key="3">
    <source>
        <dbReference type="ARBA" id="ARBA00022475"/>
    </source>
</evidence>
<feature type="transmembrane region" description="Helical" evidence="7">
    <location>
        <begin position="105"/>
        <end position="125"/>
    </location>
</feature>
<keyword evidence="9" id="KW-1185">Reference proteome</keyword>
<sequence>MFDFQQIISVSLILFSVIDIVGSIPVIISLKKRAGKIEAETATIAAAVLMISFLFFGKAILNLLGLDVASFAIAGSFIIFIIGAEMILGIHIFKNEDVTPSSTSIVPIAFPLIAGAGTMTTIISLRAEYTVANIIVGIILNLLLVYWVLRNSDWIERKLGKSGTDVLRRVFGVILLAIAVKLFKSNWGL</sequence>
<dbReference type="Proteomes" id="UP000199513">
    <property type="component" value="Unassembled WGS sequence"/>
</dbReference>
<gene>
    <name evidence="8" type="ORF">SAMN04488541_100859</name>
</gene>
<accession>A0A1I2DXS7</accession>
<feature type="transmembrane region" description="Helical" evidence="7">
    <location>
        <begin position="170"/>
        <end position="187"/>
    </location>
</feature>
<dbReference type="STRING" id="1003.SAMN04488541_100859"/>
<evidence type="ECO:0000256" key="1">
    <source>
        <dbReference type="ARBA" id="ARBA00004651"/>
    </source>
</evidence>
<dbReference type="Pfam" id="PF01914">
    <property type="entry name" value="MarC"/>
    <property type="match status" value="1"/>
</dbReference>
<feature type="transmembrane region" description="Helical" evidence="7">
    <location>
        <begin position="131"/>
        <end position="149"/>
    </location>
</feature>
<evidence type="ECO:0000256" key="4">
    <source>
        <dbReference type="ARBA" id="ARBA00022692"/>
    </source>
</evidence>
<dbReference type="PANTHER" id="PTHR33508:SF1">
    <property type="entry name" value="UPF0056 MEMBRANE PROTEIN YHCE"/>
    <property type="match status" value="1"/>
</dbReference>
<evidence type="ECO:0000256" key="5">
    <source>
        <dbReference type="ARBA" id="ARBA00022989"/>
    </source>
</evidence>
<comment type="subcellular location">
    <subcellularLocation>
        <location evidence="1 7">Cell membrane</location>
        <topology evidence="1 7">Multi-pass membrane protein</topology>
    </subcellularLocation>
</comment>
<protein>
    <recommendedName>
        <fullName evidence="7">UPF0056 membrane protein</fullName>
    </recommendedName>
</protein>
<keyword evidence="6 7" id="KW-0472">Membrane</keyword>
<keyword evidence="4 7" id="KW-0812">Transmembrane</keyword>
<dbReference type="AlphaFoldDB" id="A0A1I2DXS7"/>
<evidence type="ECO:0000313" key="8">
    <source>
        <dbReference type="EMBL" id="SFE85198.1"/>
    </source>
</evidence>
<organism evidence="8 9">
    <name type="scientific">Thermoflexibacter ruber</name>
    <dbReference type="NCBI Taxonomy" id="1003"/>
    <lineage>
        <taxon>Bacteria</taxon>
        <taxon>Pseudomonadati</taxon>
        <taxon>Bacteroidota</taxon>
        <taxon>Cytophagia</taxon>
        <taxon>Cytophagales</taxon>
        <taxon>Thermoflexibacteraceae</taxon>
        <taxon>Thermoflexibacter</taxon>
    </lineage>
</organism>
<evidence type="ECO:0000256" key="6">
    <source>
        <dbReference type="ARBA" id="ARBA00023136"/>
    </source>
</evidence>
<comment type="similarity">
    <text evidence="2 7">Belongs to the UPF0056 (MarC) family.</text>
</comment>
<reference evidence="8 9" key="1">
    <citation type="submission" date="2016-10" db="EMBL/GenBank/DDBJ databases">
        <authorList>
            <person name="de Groot N.N."/>
        </authorList>
    </citation>
    <scope>NUCLEOTIDE SEQUENCE [LARGE SCALE GENOMIC DNA]</scope>
    <source>
        <strain>GEY</strain>
        <strain evidence="9">DSM 9560</strain>
    </source>
</reference>
<evidence type="ECO:0000256" key="7">
    <source>
        <dbReference type="RuleBase" id="RU362048"/>
    </source>
</evidence>
<feature type="transmembrane region" description="Helical" evidence="7">
    <location>
        <begin position="42"/>
        <end position="65"/>
    </location>
</feature>
<keyword evidence="5 7" id="KW-1133">Transmembrane helix</keyword>
<evidence type="ECO:0000313" key="9">
    <source>
        <dbReference type="Proteomes" id="UP000199513"/>
    </source>
</evidence>